<dbReference type="InParanoid" id="I1CJS0"/>
<evidence type="ECO:0000313" key="2">
    <source>
        <dbReference type="Proteomes" id="UP000009138"/>
    </source>
</evidence>
<dbReference type="Pfam" id="PF12855">
    <property type="entry name" value="Ecl1"/>
    <property type="match status" value="1"/>
</dbReference>
<dbReference type="GeneID" id="93620376"/>
<dbReference type="InterPro" id="IPR024368">
    <property type="entry name" value="Ecl1/2/3"/>
</dbReference>
<keyword evidence="2" id="KW-1185">Reference proteome</keyword>
<sequence>MDLSWCIICDRHCIEDNLYCSELCRLKDNNTITIAKPNTTHSTGFCSPPASPLLEPFLSSFNHERRTSIVTTGKSNISNPFYMSPSSIPKYSLTS</sequence>
<proteinExistence type="predicted"/>
<organism evidence="1 2">
    <name type="scientific">Rhizopus delemar (strain RA 99-880 / ATCC MYA-4621 / FGSC 9543 / NRRL 43880)</name>
    <name type="common">Mucormycosis agent</name>
    <name type="synonym">Rhizopus arrhizus var. delemar</name>
    <dbReference type="NCBI Taxonomy" id="246409"/>
    <lineage>
        <taxon>Eukaryota</taxon>
        <taxon>Fungi</taxon>
        <taxon>Fungi incertae sedis</taxon>
        <taxon>Mucoromycota</taxon>
        <taxon>Mucoromycotina</taxon>
        <taxon>Mucoromycetes</taxon>
        <taxon>Mucorales</taxon>
        <taxon>Mucorineae</taxon>
        <taxon>Rhizopodaceae</taxon>
        <taxon>Rhizopus</taxon>
    </lineage>
</organism>
<name>I1CJS0_RHIO9</name>
<dbReference type="VEuPathDB" id="FungiDB:RO3G_13411"/>
<dbReference type="RefSeq" id="XP_067524096.1">
    <property type="nucleotide sequence ID" value="XM_067667995.1"/>
</dbReference>
<dbReference type="EMBL" id="CH476743">
    <property type="protein sequence ID" value="EIE88700.1"/>
    <property type="molecule type" value="Genomic_DNA"/>
</dbReference>
<dbReference type="Proteomes" id="UP000009138">
    <property type="component" value="Unassembled WGS sequence"/>
</dbReference>
<dbReference type="eggNOG" id="ENOG502TAHU">
    <property type="taxonomic scope" value="Eukaryota"/>
</dbReference>
<dbReference type="AlphaFoldDB" id="I1CJS0"/>
<dbReference type="OrthoDB" id="2563506at2759"/>
<protein>
    <submittedName>
        <fullName evidence="1">Uncharacterized protein</fullName>
    </submittedName>
</protein>
<accession>I1CJS0</accession>
<dbReference type="OMA" id="VNHKHAS"/>
<reference evidence="1 2" key="1">
    <citation type="journal article" date="2009" name="PLoS Genet.">
        <title>Genomic analysis of the basal lineage fungus Rhizopus oryzae reveals a whole-genome duplication.</title>
        <authorList>
            <person name="Ma L.-J."/>
            <person name="Ibrahim A.S."/>
            <person name="Skory C."/>
            <person name="Grabherr M.G."/>
            <person name="Burger G."/>
            <person name="Butler M."/>
            <person name="Elias M."/>
            <person name="Idnurm A."/>
            <person name="Lang B.F."/>
            <person name="Sone T."/>
            <person name="Abe A."/>
            <person name="Calvo S.E."/>
            <person name="Corrochano L.M."/>
            <person name="Engels R."/>
            <person name="Fu J."/>
            <person name="Hansberg W."/>
            <person name="Kim J.-M."/>
            <person name="Kodira C.D."/>
            <person name="Koehrsen M.J."/>
            <person name="Liu B."/>
            <person name="Miranda-Saavedra D."/>
            <person name="O'Leary S."/>
            <person name="Ortiz-Castellanos L."/>
            <person name="Poulter R."/>
            <person name="Rodriguez-Romero J."/>
            <person name="Ruiz-Herrera J."/>
            <person name="Shen Y.-Q."/>
            <person name="Zeng Q."/>
            <person name="Galagan J."/>
            <person name="Birren B.W."/>
            <person name="Cuomo C.A."/>
            <person name="Wickes B.L."/>
        </authorList>
    </citation>
    <scope>NUCLEOTIDE SEQUENCE [LARGE SCALE GENOMIC DNA]</scope>
    <source>
        <strain evidence="2">RA 99-880 / ATCC MYA-4621 / FGSC 9543 / NRRL 43880</strain>
    </source>
</reference>
<gene>
    <name evidence="1" type="ORF">RO3G_13411</name>
</gene>
<evidence type="ECO:0000313" key="1">
    <source>
        <dbReference type="EMBL" id="EIE88700.1"/>
    </source>
</evidence>